<feature type="compositionally biased region" description="Low complexity" evidence="1">
    <location>
        <begin position="232"/>
        <end position="243"/>
    </location>
</feature>
<dbReference type="EMBL" id="CAJOBC010023948">
    <property type="protein sequence ID" value="CAF4061102.1"/>
    <property type="molecule type" value="Genomic_DNA"/>
</dbReference>
<dbReference type="AlphaFoldDB" id="A0A815BNG9"/>
<feature type="region of interest" description="Disordered" evidence="1">
    <location>
        <begin position="197"/>
        <end position="277"/>
    </location>
</feature>
<evidence type="ECO:0000313" key="4">
    <source>
        <dbReference type="Proteomes" id="UP000663829"/>
    </source>
</evidence>
<sequence>VVQSAIYYIKTNILKYINLFNIDRNVTSPITQLLDPSTLSQQTNSAIATTNDESAKIKTMCKRILQFPSVIFNKTHLYSVSWIKNNNQLLQPALEMLTNEELLLLKTDGLSHRSKPFAAYVKLLPPADTQLCHQEMNKKLMKYDLSSNDFIVSCSSITLPAGFMISKELKTLFSGTLYSSIISQPVVVENMSTVEDAPAPAGNLPEPQRQAAGTTAAPQDAAETTDSSNWISVSPAAADPVASHTTAHHTRKKYPKRIRSTSPVKTRSSRSKVQRLN</sequence>
<feature type="compositionally biased region" description="Low complexity" evidence="1">
    <location>
        <begin position="210"/>
        <end position="222"/>
    </location>
</feature>
<dbReference type="EMBL" id="CAJNOQ010011259">
    <property type="protein sequence ID" value="CAF1272138.1"/>
    <property type="molecule type" value="Genomic_DNA"/>
</dbReference>
<evidence type="ECO:0000313" key="3">
    <source>
        <dbReference type="EMBL" id="CAF4061102.1"/>
    </source>
</evidence>
<keyword evidence="4" id="KW-1185">Reference proteome</keyword>
<gene>
    <name evidence="2" type="ORF">GPM918_LOCUS27133</name>
    <name evidence="3" type="ORF">SRO942_LOCUS27407</name>
</gene>
<name>A0A815BNG9_9BILA</name>
<evidence type="ECO:0000313" key="2">
    <source>
        <dbReference type="EMBL" id="CAF1272138.1"/>
    </source>
</evidence>
<feature type="compositionally biased region" description="Basic residues" evidence="1">
    <location>
        <begin position="246"/>
        <end position="259"/>
    </location>
</feature>
<accession>A0A815BNG9</accession>
<dbReference type="Proteomes" id="UP000681722">
    <property type="component" value="Unassembled WGS sequence"/>
</dbReference>
<proteinExistence type="predicted"/>
<feature type="compositionally biased region" description="Basic residues" evidence="1">
    <location>
        <begin position="267"/>
        <end position="277"/>
    </location>
</feature>
<evidence type="ECO:0000256" key="1">
    <source>
        <dbReference type="SAM" id="MobiDB-lite"/>
    </source>
</evidence>
<organism evidence="2 4">
    <name type="scientific">Didymodactylos carnosus</name>
    <dbReference type="NCBI Taxonomy" id="1234261"/>
    <lineage>
        <taxon>Eukaryota</taxon>
        <taxon>Metazoa</taxon>
        <taxon>Spiralia</taxon>
        <taxon>Gnathifera</taxon>
        <taxon>Rotifera</taxon>
        <taxon>Eurotatoria</taxon>
        <taxon>Bdelloidea</taxon>
        <taxon>Philodinida</taxon>
        <taxon>Philodinidae</taxon>
        <taxon>Didymodactylos</taxon>
    </lineage>
</organism>
<protein>
    <submittedName>
        <fullName evidence="2">Uncharacterized protein</fullName>
    </submittedName>
</protein>
<dbReference type="Proteomes" id="UP000663829">
    <property type="component" value="Unassembled WGS sequence"/>
</dbReference>
<reference evidence="2" key="1">
    <citation type="submission" date="2021-02" db="EMBL/GenBank/DDBJ databases">
        <authorList>
            <person name="Nowell W R."/>
        </authorList>
    </citation>
    <scope>NUCLEOTIDE SEQUENCE</scope>
</reference>
<comment type="caution">
    <text evidence="2">The sequence shown here is derived from an EMBL/GenBank/DDBJ whole genome shotgun (WGS) entry which is preliminary data.</text>
</comment>
<feature type="non-terminal residue" evidence="2">
    <location>
        <position position="1"/>
    </location>
</feature>